<gene>
    <name evidence="4 7" type="primary">napD</name>
    <name evidence="7" type="ORF">CO2235_MP130172</name>
    <name evidence="5" type="ORF">D2917_10970</name>
    <name evidence="6" type="ORF">JTE92_03380</name>
</gene>
<evidence type="ECO:0000256" key="4">
    <source>
        <dbReference type="HAMAP-Rule" id="MF_02200"/>
    </source>
</evidence>
<evidence type="ECO:0000313" key="9">
    <source>
        <dbReference type="Proteomes" id="UP000325743"/>
    </source>
</evidence>
<dbReference type="Gene3D" id="3.30.70.920">
    <property type="match status" value="1"/>
</dbReference>
<organism evidence="5 9">
    <name type="scientific">Cupriavidus oxalaticus</name>
    <dbReference type="NCBI Taxonomy" id="96344"/>
    <lineage>
        <taxon>Bacteria</taxon>
        <taxon>Pseudomonadati</taxon>
        <taxon>Pseudomonadota</taxon>
        <taxon>Betaproteobacteria</taxon>
        <taxon>Burkholderiales</taxon>
        <taxon>Burkholderiaceae</taxon>
        <taxon>Cupriavidus</taxon>
    </lineage>
</organism>
<keyword evidence="2 4" id="KW-0963">Cytoplasm</keyword>
<dbReference type="Proteomes" id="UP000256862">
    <property type="component" value="Plasmid CO2235_mp"/>
</dbReference>
<comment type="function">
    <text evidence="4">Chaperone for NapA, the catalytic subunit of the periplasmic nitrate reductase. It binds directly and specifically to the twin-arginine signal peptide of NapA, preventing premature interaction with the Tat translocase and premature export.</text>
</comment>
<reference evidence="7 8" key="1">
    <citation type="submission" date="2018-01" db="EMBL/GenBank/DDBJ databases">
        <authorList>
            <person name="Clerissi C."/>
        </authorList>
    </citation>
    <scope>NUCLEOTIDE SEQUENCE [LARGE SCALE GENOMIC DNA]</scope>
    <source>
        <strain evidence="7">Cupriavidus oxalaticus LMG 2235</strain>
        <plasmid evidence="8">co2235_mp</plasmid>
    </source>
</reference>
<evidence type="ECO:0000256" key="2">
    <source>
        <dbReference type="ARBA" id="ARBA00022490"/>
    </source>
</evidence>
<evidence type="ECO:0000256" key="1">
    <source>
        <dbReference type="ARBA" id="ARBA00004496"/>
    </source>
</evidence>
<dbReference type="OrthoDB" id="9181043at2"/>
<dbReference type="GO" id="GO:0005737">
    <property type="term" value="C:cytoplasm"/>
    <property type="evidence" value="ECO:0007669"/>
    <property type="project" value="UniProtKB-SubCell"/>
</dbReference>
<accession>A0A375GHR5</accession>
<dbReference type="GeneID" id="303488543"/>
<dbReference type="InterPro" id="IPR005623">
    <property type="entry name" value="Chaperone_NapD_NO3_reduct"/>
</dbReference>
<keyword evidence="3 4" id="KW-0143">Chaperone</keyword>
<dbReference type="AlphaFoldDB" id="A0A375GHR5"/>
<name>A0A375GHR5_9BURK</name>
<evidence type="ECO:0000313" key="5">
    <source>
        <dbReference type="EMBL" id="QEZ45200.1"/>
    </source>
</evidence>
<evidence type="ECO:0000313" key="6">
    <source>
        <dbReference type="EMBL" id="QRQ91983.1"/>
    </source>
</evidence>
<comment type="subcellular location">
    <subcellularLocation>
        <location evidence="1 4">Cytoplasm</location>
    </subcellularLocation>
</comment>
<geneLocation type="plasmid" evidence="8">
    <name>co2235_mp</name>
</geneLocation>
<reference evidence="5 9" key="2">
    <citation type="submission" date="2018-09" db="EMBL/GenBank/DDBJ databases">
        <title>Complete genome sequence of Cupriavidus oxalaticus T2, a bacterium capable of phenol tolerance and degradation.</title>
        <authorList>
            <person name="Yan J."/>
        </authorList>
    </citation>
    <scope>NUCLEOTIDE SEQUENCE [LARGE SCALE GENOMIC DNA]</scope>
    <source>
        <strain evidence="5 9">T2</strain>
    </source>
</reference>
<proteinExistence type="inferred from homology"/>
<dbReference type="Pfam" id="PF03927">
    <property type="entry name" value="NapD"/>
    <property type="match status" value="1"/>
</dbReference>
<comment type="subunit">
    <text evidence="4">Interacts with the cytoplasmic NapA precursor.</text>
</comment>
<reference evidence="6 10" key="3">
    <citation type="submission" date="2021-02" db="EMBL/GenBank/DDBJ databases">
        <title>Complete Genome Sequence of Cupriavidus oxalaticus Strain Ox1, a Soil Oxalate-Degrading Species.</title>
        <authorList>
            <person name="Palmieri F."/>
            <person name="Udriet P."/>
            <person name="Deuasquier M."/>
            <person name="Beaudoing E."/>
            <person name="Johnson S.L."/>
            <person name="Davenport K.W."/>
            <person name="Chain P.S."/>
            <person name="Bindschedler S."/>
            <person name="Junier P."/>
        </authorList>
    </citation>
    <scope>NUCLEOTIDE SEQUENCE [LARGE SCALE GENOMIC DNA]</scope>
    <source>
        <strain evidence="6 10">Ox1</strain>
    </source>
</reference>
<dbReference type="EMBL" id="CP069811">
    <property type="protein sequence ID" value="QRQ91983.1"/>
    <property type="molecule type" value="Genomic_DNA"/>
</dbReference>
<dbReference type="EMBL" id="OGUS01000136">
    <property type="protein sequence ID" value="SPC19437.1"/>
    <property type="molecule type" value="Genomic_DNA"/>
</dbReference>
<evidence type="ECO:0000313" key="10">
    <source>
        <dbReference type="Proteomes" id="UP000623307"/>
    </source>
</evidence>
<dbReference type="Proteomes" id="UP000325743">
    <property type="component" value="Chromosome 1"/>
</dbReference>
<dbReference type="PANTHER" id="PTHR38603">
    <property type="entry name" value="CHAPERONE NAPD"/>
    <property type="match status" value="1"/>
</dbReference>
<evidence type="ECO:0000313" key="8">
    <source>
        <dbReference type="Proteomes" id="UP000256862"/>
    </source>
</evidence>
<dbReference type="RefSeq" id="WP_084254812.1">
    <property type="nucleotide sequence ID" value="NZ_CP032518.1"/>
</dbReference>
<dbReference type="PANTHER" id="PTHR38603:SF1">
    <property type="entry name" value="CHAPERONE NAPD"/>
    <property type="match status" value="1"/>
</dbReference>
<keyword evidence="10" id="KW-1185">Reference proteome</keyword>
<evidence type="ECO:0000256" key="3">
    <source>
        <dbReference type="ARBA" id="ARBA00023186"/>
    </source>
</evidence>
<dbReference type="HAMAP" id="MF_02200">
    <property type="entry name" value="NapD"/>
    <property type="match status" value="1"/>
</dbReference>
<protein>
    <recommendedName>
        <fullName evidence="4">Chaperone NapD</fullName>
    </recommendedName>
    <alternativeName>
        <fullName evidence="4">NapA signal peptide-binding chaperone NapD</fullName>
    </alternativeName>
</protein>
<sequence>MPAARCAIPIQPLPASDEWHIAGIVVHAHPASVAQVRSAIESLTGAEVHAASDAGKLVVTIEAPTSRAIAAHLTYLHQLPGVLSAALVYQHNEDAEAMSETIYEEGAR</sequence>
<evidence type="ECO:0000313" key="7">
    <source>
        <dbReference type="EMBL" id="SPC19437.1"/>
    </source>
</evidence>
<dbReference type="EMBL" id="CP032518">
    <property type="protein sequence ID" value="QEZ45200.1"/>
    <property type="molecule type" value="Genomic_DNA"/>
</dbReference>
<comment type="similarity">
    <text evidence="4">Belongs to the NapD family.</text>
</comment>
<dbReference type="GO" id="GO:0005048">
    <property type="term" value="F:signal sequence binding"/>
    <property type="evidence" value="ECO:0007669"/>
    <property type="project" value="UniProtKB-UniRule"/>
</dbReference>
<dbReference type="Proteomes" id="UP000623307">
    <property type="component" value="Chromosome 1"/>
</dbReference>
<dbReference type="GO" id="GO:0051224">
    <property type="term" value="P:negative regulation of protein transport"/>
    <property type="evidence" value="ECO:0007669"/>
    <property type="project" value="UniProtKB-UniRule"/>
</dbReference>